<dbReference type="Proteomes" id="UP000799324">
    <property type="component" value="Unassembled WGS sequence"/>
</dbReference>
<keyword evidence="2" id="KW-1185">Reference proteome</keyword>
<accession>A0A6A6TAI1</accession>
<reference evidence="1" key="1">
    <citation type="journal article" date="2020" name="Stud. Mycol.">
        <title>101 Dothideomycetes genomes: a test case for predicting lifestyles and emergence of pathogens.</title>
        <authorList>
            <person name="Haridas S."/>
            <person name="Albert R."/>
            <person name="Binder M."/>
            <person name="Bloem J."/>
            <person name="Labutti K."/>
            <person name="Salamov A."/>
            <person name="Andreopoulos B."/>
            <person name="Baker S."/>
            <person name="Barry K."/>
            <person name="Bills G."/>
            <person name="Bluhm B."/>
            <person name="Cannon C."/>
            <person name="Castanera R."/>
            <person name="Culley D."/>
            <person name="Daum C."/>
            <person name="Ezra D."/>
            <person name="Gonzalez J."/>
            <person name="Henrissat B."/>
            <person name="Kuo A."/>
            <person name="Liang C."/>
            <person name="Lipzen A."/>
            <person name="Lutzoni F."/>
            <person name="Magnuson J."/>
            <person name="Mondo S."/>
            <person name="Nolan M."/>
            <person name="Ohm R."/>
            <person name="Pangilinan J."/>
            <person name="Park H.-J."/>
            <person name="Ramirez L."/>
            <person name="Alfaro M."/>
            <person name="Sun H."/>
            <person name="Tritt A."/>
            <person name="Yoshinaga Y."/>
            <person name="Zwiers L.-H."/>
            <person name="Turgeon B."/>
            <person name="Goodwin S."/>
            <person name="Spatafora J."/>
            <person name="Crous P."/>
            <person name="Grigoriev I."/>
        </authorList>
    </citation>
    <scope>NUCLEOTIDE SEQUENCE</scope>
    <source>
        <strain evidence="1">CBS 122681</strain>
    </source>
</reference>
<dbReference type="EMBL" id="MU004338">
    <property type="protein sequence ID" value="KAF2656317.1"/>
    <property type="molecule type" value="Genomic_DNA"/>
</dbReference>
<proteinExistence type="predicted"/>
<dbReference type="AlphaFoldDB" id="A0A6A6TAI1"/>
<organism evidence="1 2">
    <name type="scientific">Lophiostoma macrostomum CBS 122681</name>
    <dbReference type="NCBI Taxonomy" id="1314788"/>
    <lineage>
        <taxon>Eukaryota</taxon>
        <taxon>Fungi</taxon>
        <taxon>Dikarya</taxon>
        <taxon>Ascomycota</taxon>
        <taxon>Pezizomycotina</taxon>
        <taxon>Dothideomycetes</taxon>
        <taxon>Pleosporomycetidae</taxon>
        <taxon>Pleosporales</taxon>
        <taxon>Lophiostomataceae</taxon>
        <taxon>Lophiostoma</taxon>
    </lineage>
</organism>
<name>A0A6A6TAI1_9PLEO</name>
<sequence length="175" mass="20022">MGVILIARVSPQHDFGYRTALLRAWSSAWRFWVCWFRRPYSHSVRQRIGKFYTQQYQRVLIFQSISISIFFSCVYTSNPPLIGSFARDYRRPLIIPHCSGSRYSAHMLGSWLPETTPAAPQFGLRNFFEPFLPIARSANTRFSAPGGLGPSVAGARLITPLRNITLFRSSEARNM</sequence>
<gene>
    <name evidence="1" type="ORF">K491DRAFT_692165</name>
</gene>
<evidence type="ECO:0000313" key="2">
    <source>
        <dbReference type="Proteomes" id="UP000799324"/>
    </source>
</evidence>
<evidence type="ECO:0000313" key="1">
    <source>
        <dbReference type="EMBL" id="KAF2656317.1"/>
    </source>
</evidence>
<protein>
    <submittedName>
        <fullName evidence="1">Uncharacterized protein</fullName>
    </submittedName>
</protein>